<dbReference type="EMBL" id="JAAXPJ010000011">
    <property type="protein sequence ID" value="NKZ14265.1"/>
    <property type="molecule type" value="Genomic_DNA"/>
</dbReference>
<feature type="domain" description="Putative mannosyltransferase YkcA/B-like C-terminal" evidence="11">
    <location>
        <begin position="561"/>
        <end position="647"/>
    </location>
</feature>
<dbReference type="GO" id="GO:0005886">
    <property type="term" value="C:plasma membrane"/>
    <property type="evidence" value="ECO:0007669"/>
    <property type="project" value="UniProtKB-SubCell"/>
</dbReference>
<dbReference type="PANTHER" id="PTHR33908">
    <property type="entry name" value="MANNOSYLTRANSFERASE YKCB-RELATED"/>
    <property type="match status" value="1"/>
</dbReference>
<evidence type="ECO:0000259" key="11">
    <source>
        <dbReference type="Pfam" id="PF24878"/>
    </source>
</evidence>
<feature type="domain" description="Glycosyltransferase RgtA/B/C/D-like" evidence="10">
    <location>
        <begin position="104"/>
        <end position="262"/>
    </location>
</feature>
<dbReference type="InterPro" id="IPR056785">
    <property type="entry name" value="YkcA/B-like_C"/>
</dbReference>
<feature type="region of interest" description="Disordered" evidence="8">
    <location>
        <begin position="618"/>
        <end position="637"/>
    </location>
</feature>
<protein>
    <submittedName>
        <fullName evidence="12">Glycosyl transferase</fullName>
    </submittedName>
</protein>
<reference evidence="12 13" key="1">
    <citation type="submission" date="2020-04" db="EMBL/GenBank/DDBJ databases">
        <title>MicrobeNet Type strains.</title>
        <authorList>
            <person name="Nicholson A.C."/>
        </authorList>
    </citation>
    <scope>NUCLEOTIDE SEQUENCE [LARGE SCALE GENOMIC DNA]</scope>
    <source>
        <strain evidence="12 13">ATCC 700731</strain>
    </source>
</reference>
<feature type="region of interest" description="Disordered" evidence="8">
    <location>
        <begin position="519"/>
        <end position="550"/>
    </location>
</feature>
<feature type="transmembrane region" description="Helical" evidence="9">
    <location>
        <begin position="253"/>
        <end position="274"/>
    </location>
</feature>
<feature type="transmembrane region" description="Helical" evidence="9">
    <location>
        <begin position="128"/>
        <end position="146"/>
    </location>
</feature>
<keyword evidence="3" id="KW-0328">Glycosyltransferase</keyword>
<accession>A0A7X6MSS8</accession>
<keyword evidence="2" id="KW-1003">Cell membrane</keyword>
<feature type="transmembrane region" description="Helical" evidence="9">
    <location>
        <begin position="404"/>
        <end position="426"/>
    </location>
</feature>
<dbReference type="Pfam" id="PF13231">
    <property type="entry name" value="PMT_2"/>
    <property type="match status" value="1"/>
</dbReference>
<proteinExistence type="predicted"/>
<comment type="subcellular location">
    <subcellularLocation>
        <location evidence="1">Cell membrane</location>
        <topology evidence="1">Multi-pass membrane protein</topology>
    </subcellularLocation>
</comment>
<evidence type="ECO:0000256" key="5">
    <source>
        <dbReference type="ARBA" id="ARBA00022692"/>
    </source>
</evidence>
<keyword evidence="6 9" id="KW-1133">Transmembrane helix</keyword>
<evidence type="ECO:0000256" key="1">
    <source>
        <dbReference type="ARBA" id="ARBA00004651"/>
    </source>
</evidence>
<evidence type="ECO:0000256" key="3">
    <source>
        <dbReference type="ARBA" id="ARBA00022676"/>
    </source>
</evidence>
<sequence length="666" mass="68789">MGIPSLADTACRRAGRGDRTVTAIVETAPGAAAEPAESPKPLSPRWVRPSYWVLLAGTAVLYLWGLGSSGWANSYYAAAAQAGTQSWKAWLFGSLDAGNAITVDKPPAAMWAMGLSGRLFGFNEFTMLLPQALMGVGAVALLYATVRRTSGPAAALIAGVALALTPVAASMFRYNNPDALLVLLLVLAAYFMVRAVGPVSARASAGWVALAGCALGFAFLTKMLQAFLVVPGLALMFLVAAPAVSIWKRLGTLLIGAATMIASSGWYIALVALWPADSRPYIAGSTDNSLLQLAFGYNGLQRIMGQEGPGPGHGPGPGGPGHGPGGGANLMFGGDPGIGRMFGMSMGTEASWLLPAALIGLVAALWLTRRTARTAGLRAGLLMWGGWMLVTAVVFSFMDGIIHPYYTVALAPAVAALVGISVAELWRVRERLASRLVLAVMLAGTGVWAFVLLNRTPDWLPALRWIVLIGSVLTAAVLVVVAYRPGKLTAVVALAAMVLGLGATAAYTVETVAAGHSGGPIATSGPKRDNGFGGPGGPGGPPPGFGRADDPALAELIAGADGRWAAASVGSMMVSDLELKTGESLMAIGGFTGSDNSPTLAQFQQYVSDGQVRYFLDRQEGGRGGPPGPSREEHGSAAQITDWVKANFTKTMVGDVPVYDLSAPRT</sequence>
<feature type="transmembrane region" description="Helical" evidence="9">
    <location>
        <begin position="433"/>
        <end position="453"/>
    </location>
</feature>
<feature type="transmembrane region" description="Helical" evidence="9">
    <location>
        <begin position="153"/>
        <end position="173"/>
    </location>
</feature>
<dbReference type="GO" id="GO:0016763">
    <property type="term" value="F:pentosyltransferase activity"/>
    <property type="evidence" value="ECO:0007669"/>
    <property type="project" value="TreeGrafter"/>
</dbReference>
<dbReference type="Proteomes" id="UP000518188">
    <property type="component" value="Unassembled WGS sequence"/>
</dbReference>
<feature type="transmembrane region" description="Helical" evidence="9">
    <location>
        <begin position="350"/>
        <end position="367"/>
    </location>
</feature>
<dbReference type="PANTHER" id="PTHR33908:SF3">
    <property type="entry name" value="UNDECAPRENYL PHOSPHATE-ALPHA-4-AMINO-4-DEOXY-L-ARABINOSE ARABINOSYL TRANSFERASE"/>
    <property type="match status" value="1"/>
</dbReference>
<dbReference type="AlphaFoldDB" id="A0A7X6MSS8"/>
<dbReference type="InterPro" id="IPR038731">
    <property type="entry name" value="RgtA/B/C-like"/>
</dbReference>
<evidence type="ECO:0000259" key="10">
    <source>
        <dbReference type="Pfam" id="PF13231"/>
    </source>
</evidence>
<feature type="transmembrane region" description="Helical" evidence="9">
    <location>
        <begin position="465"/>
        <end position="483"/>
    </location>
</feature>
<feature type="transmembrane region" description="Helical" evidence="9">
    <location>
        <begin position="203"/>
        <end position="220"/>
    </location>
</feature>
<feature type="transmembrane region" description="Helical" evidence="9">
    <location>
        <begin position="490"/>
        <end position="509"/>
    </location>
</feature>
<organism evidence="12 13">
    <name type="scientific">Mycolicibacterium septicum DSM 44393</name>
    <dbReference type="NCBI Taxonomy" id="1341646"/>
    <lineage>
        <taxon>Bacteria</taxon>
        <taxon>Bacillati</taxon>
        <taxon>Actinomycetota</taxon>
        <taxon>Actinomycetes</taxon>
        <taxon>Mycobacteriales</taxon>
        <taxon>Mycobacteriaceae</taxon>
        <taxon>Mycolicibacterium</taxon>
    </lineage>
</organism>
<evidence type="ECO:0000256" key="8">
    <source>
        <dbReference type="SAM" id="MobiDB-lite"/>
    </source>
</evidence>
<evidence type="ECO:0000256" key="7">
    <source>
        <dbReference type="ARBA" id="ARBA00023136"/>
    </source>
</evidence>
<keyword evidence="4 12" id="KW-0808">Transferase</keyword>
<feature type="transmembrane region" description="Helical" evidence="9">
    <location>
        <begin position="379"/>
        <end position="398"/>
    </location>
</feature>
<evidence type="ECO:0000256" key="9">
    <source>
        <dbReference type="SAM" id="Phobius"/>
    </source>
</evidence>
<dbReference type="Pfam" id="PF24878">
    <property type="entry name" value="YkcB_C"/>
    <property type="match status" value="1"/>
</dbReference>
<feature type="transmembrane region" description="Helical" evidence="9">
    <location>
        <begin position="179"/>
        <end position="196"/>
    </location>
</feature>
<dbReference type="GO" id="GO:0010041">
    <property type="term" value="P:response to iron(III) ion"/>
    <property type="evidence" value="ECO:0007669"/>
    <property type="project" value="TreeGrafter"/>
</dbReference>
<evidence type="ECO:0000256" key="4">
    <source>
        <dbReference type="ARBA" id="ARBA00022679"/>
    </source>
</evidence>
<feature type="transmembrane region" description="Helical" evidence="9">
    <location>
        <begin position="50"/>
        <end position="67"/>
    </location>
</feature>
<dbReference type="GO" id="GO:0009103">
    <property type="term" value="P:lipopolysaccharide biosynthetic process"/>
    <property type="evidence" value="ECO:0007669"/>
    <property type="project" value="UniProtKB-ARBA"/>
</dbReference>
<evidence type="ECO:0000256" key="6">
    <source>
        <dbReference type="ARBA" id="ARBA00022989"/>
    </source>
</evidence>
<feature type="region of interest" description="Disordered" evidence="8">
    <location>
        <begin position="306"/>
        <end position="326"/>
    </location>
</feature>
<evidence type="ECO:0000313" key="12">
    <source>
        <dbReference type="EMBL" id="NKZ14265.1"/>
    </source>
</evidence>
<comment type="caution">
    <text evidence="12">The sequence shown here is derived from an EMBL/GenBank/DDBJ whole genome shotgun (WGS) entry which is preliminary data.</text>
</comment>
<name>A0A7X6MSS8_9MYCO</name>
<keyword evidence="7 9" id="KW-0472">Membrane</keyword>
<dbReference type="InterPro" id="IPR050297">
    <property type="entry name" value="LipidA_mod_glycosyltrf_83"/>
</dbReference>
<evidence type="ECO:0000313" key="13">
    <source>
        <dbReference type="Proteomes" id="UP000518188"/>
    </source>
</evidence>
<feature type="transmembrane region" description="Helical" evidence="9">
    <location>
        <begin position="226"/>
        <end position="246"/>
    </location>
</feature>
<gene>
    <name evidence="12" type="ORF">HGA11_25090</name>
</gene>
<keyword evidence="5 9" id="KW-0812">Transmembrane</keyword>
<evidence type="ECO:0000256" key="2">
    <source>
        <dbReference type="ARBA" id="ARBA00022475"/>
    </source>
</evidence>